<dbReference type="EMBL" id="DYWC01000285">
    <property type="protein sequence ID" value="HJF88211.1"/>
    <property type="molecule type" value="Genomic_DNA"/>
</dbReference>
<comment type="caution">
    <text evidence="1">The sequence shown here is derived from an EMBL/GenBank/DDBJ whole genome shotgun (WGS) entry which is preliminary data.</text>
</comment>
<accession>A0A921HW21</accession>
<evidence type="ECO:0000313" key="1">
    <source>
        <dbReference type="EMBL" id="HJF88211.1"/>
    </source>
</evidence>
<name>A0A921HW21_9LACO</name>
<dbReference type="AlphaFoldDB" id="A0A921HW21"/>
<organism evidence="1 2">
    <name type="scientific">Companilactobacillus farciminis</name>
    <dbReference type="NCBI Taxonomy" id="1612"/>
    <lineage>
        <taxon>Bacteria</taxon>
        <taxon>Bacillati</taxon>
        <taxon>Bacillota</taxon>
        <taxon>Bacilli</taxon>
        <taxon>Lactobacillales</taxon>
        <taxon>Lactobacillaceae</taxon>
        <taxon>Companilactobacillus</taxon>
    </lineage>
</organism>
<dbReference type="Proteomes" id="UP000747013">
    <property type="component" value="Unassembled WGS sequence"/>
</dbReference>
<reference evidence="1" key="1">
    <citation type="journal article" date="2021" name="PeerJ">
        <title>Extensive microbial diversity within the chicken gut microbiome revealed by metagenomics and culture.</title>
        <authorList>
            <person name="Gilroy R."/>
            <person name="Ravi A."/>
            <person name="Getino M."/>
            <person name="Pursley I."/>
            <person name="Horton D.L."/>
            <person name="Alikhan N.F."/>
            <person name="Baker D."/>
            <person name="Gharbi K."/>
            <person name="Hall N."/>
            <person name="Watson M."/>
            <person name="Adriaenssens E.M."/>
            <person name="Foster-Nyarko E."/>
            <person name="Jarju S."/>
            <person name="Secka A."/>
            <person name="Antonio M."/>
            <person name="Oren A."/>
            <person name="Chaudhuri R.R."/>
            <person name="La Ragione R."/>
            <person name="Hildebrand F."/>
            <person name="Pallen M.J."/>
        </authorList>
    </citation>
    <scope>NUCLEOTIDE SEQUENCE</scope>
    <source>
        <strain evidence="1">7886</strain>
    </source>
</reference>
<gene>
    <name evidence="1" type="ORF">K8V88_12325</name>
</gene>
<reference evidence="1" key="2">
    <citation type="submission" date="2021-09" db="EMBL/GenBank/DDBJ databases">
        <authorList>
            <person name="Gilroy R."/>
        </authorList>
    </citation>
    <scope>NUCLEOTIDE SEQUENCE</scope>
    <source>
        <strain evidence="1">7886</strain>
    </source>
</reference>
<protein>
    <submittedName>
        <fullName evidence="1">Uncharacterized protein</fullName>
    </submittedName>
</protein>
<proteinExistence type="predicted"/>
<sequence>MMEIDKAVVAMEGDNLIEYNGQSWYILFLDRLHGICTLSDHVAGYQGTMITKPDVKITDLKQKERGR</sequence>
<evidence type="ECO:0000313" key="2">
    <source>
        <dbReference type="Proteomes" id="UP000747013"/>
    </source>
</evidence>